<dbReference type="PANTHER" id="PTHR43532:SF1">
    <property type="entry name" value="GLUCOSE-1-PHOSPHATE THYMIDYLYLTRANSFERASE 1"/>
    <property type="match status" value="1"/>
</dbReference>
<dbReference type="GO" id="GO:0046872">
    <property type="term" value="F:metal ion binding"/>
    <property type="evidence" value="ECO:0007669"/>
    <property type="project" value="UniProtKB-KW"/>
</dbReference>
<evidence type="ECO:0000256" key="4">
    <source>
        <dbReference type="ARBA" id="ARBA00022679"/>
    </source>
</evidence>
<evidence type="ECO:0000256" key="6">
    <source>
        <dbReference type="ARBA" id="ARBA00022723"/>
    </source>
</evidence>
<name>A0A6J6B6F2_9ZZZZ</name>
<dbReference type="SUPFAM" id="SSF53448">
    <property type="entry name" value="Nucleotide-diphospho-sugar transferases"/>
    <property type="match status" value="1"/>
</dbReference>
<keyword evidence="7" id="KW-0460">Magnesium</keyword>
<keyword evidence="5" id="KW-0548">Nucleotidyltransferase</keyword>
<dbReference type="AlphaFoldDB" id="A0A6J6B6F2"/>
<sequence>MKGIILAGGTGSRLWPITLGNSKQLIPIYDKPMVYYPLSTLMTAGIREVLIITAPEHADLFRALLGDGSAWGMRIEFAIQPSPDGLAQAFIIGESFTSGDSVALALGDNIFHGSGFESALPGTTNFEGGHIFAYPVPDPERYGVIEFDADGTALSIEEKPQKPKSRFAIPGVYFYGPDVVDVAKGIKPSPRGELEITSVSEHYLRDGRLRVSVLDAGTMWFDTGTIDSMMDASEYVRAVERRTGAKIACPEEIAWRQGWITSDQLATIAAPLEKSGYGSYLLGLLNS</sequence>
<comment type="catalytic activity">
    <reaction evidence="8">
        <text>dTTP + alpha-D-glucose 1-phosphate + H(+) = dTDP-alpha-D-glucose + diphosphate</text>
        <dbReference type="Rhea" id="RHEA:15225"/>
        <dbReference type="ChEBI" id="CHEBI:15378"/>
        <dbReference type="ChEBI" id="CHEBI:33019"/>
        <dbReference type="ChEBI" id="CHEBI:37568"/>
        <dbReference type="ChEBI" id="CHEBI:57477"/>
        <dbReference type="ChEBI" id="CHEBI:58601"/>
        <dbReference type="EC" id="2.7.7.24"/>
    </reaction>
</comment>
<dbReference type="InterPro" id="IPR005835">
    <property type="entry name" value="NTP_transferase_dom"/>
</dbReference>
<evidence type="ECO:0000256" key="8">
    <source>
        <dbReference type="ARBA" id="ARBA00049336"/>
    </source>
</evidence>
<gene>
    <name evidence="10" type="ORF">UFOPK1413_00379</name>
</gene>
<dbReference type="EC" id="2.7.7.24" evidence="3"/>
<dbReference type="NCBIfam" id="TIGR01207">
    <property type="entry name" value="rmlA"/>
    <property type="match status" value="1"/>
</dbReference>
<evidence type="ECO:0000256" key="3">
    <source>
        <dbReference type="ARBA" id="ARBA00012461"/>
    </source>
</evidence>
<comment type="cofactor">
    <cofactor evidence="1">
        <name>Mg(2+)</name>
        <dbReference type="ChEBI" id="CHEBI:18420"/>
    </cofactor>
</comment>
<keyword evidence="6" id="KW-0479">Metal-binding</keyword>
<proteinExistence type="inferred from homology"/>
<keyword evidence="4" id="KW-0808">Transferase</keyword>
<evidence type="ECO:0000256" key="5">
    <source>
        <dbReference type="ARBA" id="ARBA00022695"/>
    </source>
</evidence>
<organism evidence="10">
    <name type="scientific">freshwater metagenome</name>
    <dbReference type="NCBI Taxonomy" id="449393"/>
    <lineage>
        <taxon>unclassified sequences</taxon>
        <taxon>metagenomes</taxon>
        <taxon>ecological metagenomes</taxon>
    </lineage>
</organism>
<dbReference type="Gene3D" id="3.90.550.10">
    <property type="entry name" value="Spore Coat Polysaccharide Biosynthesis Protein SpsA, Chain A"/>
    <property type="match status" value="1"/>
</dbReference>
<dbReference type="PANTHER" id="PTHR43532">
    <property type="entry name" value="GLUCOSE-1-PHOSPHATE THYMIDYLYLTRANSFERASE"/>
    <property type="match status" value="1"/>
</dbReference>
<reference evidence="10" key="1">
    <citation type="submission" date="2020-05" db="EMBL/GenBank/DDBJ databases">
        <authorList>
            <person name="Chiriac C."/>
            <person name="Salcher M."/>
            <person name="Ghai R."/>
            <person name="Kavagutti S V."/>
        </authorList>
    </citation>
    <scope>NUCLEOTIDE SEQUENCE</scope>
</reference>
<evidence type="ECO:0000259" key="9">
    <source>
        <dbReference type="Pfam" id="PF00483"/>
    </source>
</evidence>
<dbReference type="InterPro" id="IPR005907">
    <property type="entry name" value="G1P_thy_trans_s"/>
</dbReference>
<evidence type="ECO:0000256" key="7">
    <source>
        <dbReference type="ARBA" id="ARBA00022842"/>
    </source>
</evidence>
<dbReference type="InterPro" id="IPR029044">
    <property type="entry name" value="Nucleotide-diphossugar_trans"/>
</dbReference>
<evidence type="ECO:0000313" key="10">
    <source>
        <dbReference type="EMBL" id="CAB4534591.1"/>
    </source>
</evidence>
<dbReference type="EMBL" id="CAEZSG010000040">
    <property type="protein sequence ID" value="CAB4534591.1"/>
    <property type="molecule type" value="Genomic_DNA"/>
</dbReference>
<accession>A0A6J6B6F2</accession>
<feature type="domain" description="Nucleotidyl transferase" evidence="9">
    <location>
        <begin position="2"/>
        <end position="236"/>
    </location>
</feature>
<protein>
    <recommendedName>
        <fullName evidence="3">glucose-1-phosphate thymidylyltransferase</fullName>
        <ecNumber evidence="3">2.7.7.24</ecNumber>
    </recommendedName>
</protein>
<evidence type="ECO:0000256" key="2">
    <source>
        <dbReference type="ARBA" id="ARBA00010480"/>
    </source>
</evidence>
<dbReference type="CDD" id="cd02538">
    <property type="entry name" value="G1P_TT_short"/>
    <property type="match status" value="1"/>
</dbReference>
<evidence type="ECO:0000256" key="1">
    <source>
        <dbReference type="ARBA" id="ARBA00001946"/>
    </source>
</evidence>
<comment type="similarity">
    <text evidence="2">Belongs to the glucose-1-phosphate thymidylyltransferase family.</text>
</comment>
<dbReference type="FunFam" id="3.90.550.10:FF:000023">
    <property type="entry name" value="Glucose-1-phosphate thymidylyltransferase"/>
    <property type="match status" value="1"/>
</dbReference>
<dbReference type="GO" id="GO:0008879">
    <property type="term" value="F:glucose-1-phosphate thymidylyltransferase activity"/>
    <property type="evidence" value="ECO:0007669"/>
    <property type="project" value="UniProtKB-EC"/>
</dbReference>
<dbReference type="Pfam" id="PF00483">
    <property type="entry name" value="NTP_transferase"/>
    <property type="match status" value="1"/>
</dbReference>